<dbReference type="SUPFAM" id="SSF51261">
    <property type="entry name" value="Duplicated hybrid motif"/>
    <property type="match status" value="1"/>
</dbReference>
<dbReference type="CDD" id="cd12797">
    <property type="entry name" value="M23_peptidase"/>
    <property type="match status" value="1"/>
</dbReference>
<dbReference type="PANTHER" id="PTHR21666">
    <property type="entry name" value="PEPTIDASE-RELATED"/>
    <property type="match status" value="1"/>
</dbReference>
<dbReference type="Pfam" id="PF01551">
    <property type="entry name" value="Peptidase_M23"/>
    <property type="match status" value="1"/>
</dbReference>
<accession>A0A839S2W8</accession>
<evidence type="ECO:0000313" key="4">
    <source>
        <dbReference type="EMBL" id="MBB3052128.1"/>
    </source>
</evidence>
<dbReference type="GO" id="GO:0004222">
    <property type="term" value="F:metalloendopeptidase activity"/>
    <property type="evidence" value="ECO:0007669"/>
    <property type="project" value="TreeGrafter"/>
</dbReference>
<reference evidence="4 5" key="1">
    <citation type="submission" date="2020-08" db="EMBL/GenBank/DDBJ databases">
        <title>Genomic Encyclopedia of Type Strains, Phase III (KMG-III): the genomes of soil and plant-associated and newly described type strains.</title>
        <authorList>
            <person name="Whitman W."/>
        </authorList>
    </citation>
    <scope>NUCLEOTIDE SEQUENCE [LARGE SCALE GENOMIC DNA]</scope>
    <source>
        <strain evidence="4 5">CECT 8577</strain>
    </source>
</reference>
<organism evidence="4 5">
    <name type="scientific">Prauserella isguenensis</name>
    <dbReference type="NCBI Taxonomy" id="1470180"/>
    <lineage>
        <taxon>Bacteria</taxon>
        <taxon>Bacillati</taxon>
        <taxon>Actinomycetota</taxon>
        <taxon>Actinomycetes</taxon>
        <taxon>Pseudonocardiales</taxon>
        <taxon>Pseudonocardiaceae</taxon>
        <taxon>Prauserella</taxon>
    </lineage>
</organism>
<proteinExistence type="predicted"/>
<sequence length="224" mass="22668">MPRTPTDPGHLSVAAGVPVTARTSRVTAVVATVVAVLAALVPPTSTVPPGTSGGTGTARHAEPSGASGPGVAGAAGSRAADGRADEVTLAWPLEPRPEVARPFDPPDSEYGPGHRGVDLVAEPGQPVSVAAAGRVVYAGDLAGRGVVSIEHRDGLRTTYEPVSAQVAEGDRVRAGARIGTVARGHDGCPDSACLHWGLRRGEQYLDPLAFVAAAGPLRLKPWPG</sequence>
<evidence type="ECO:0000313" key="5">
    <source>
        <dbReference type="Proteomes" id="UP000550714"/>
    </source>
</evidence>
<dbReference type="InterPro" id="IPR016047">
    <property type="entry name" value="M23ase_b-sheet_dom"/>
</dbReference>
<dbReference type="InterPro" id="IPR050570">
    <property type="entry name" value="Cell_wall_metabolism_enzyme"/>
</dbReference>
<dbReference type="AlphaFoldDB" id="A0A839S2W8"/>
<evidence type="ECO:0000256" key="2">
    <source>
        <dbReference type="SAM" id="MobiDB-lite"/>
    </source>
</evidence>
<comment type="caution">
    <text evidence="4">The sequence shown here is derived from an EMBL/GenBank/DDBJ whole genome shotgun (WGS) entry which is preliminary data.</text>
</comment>
<dbReference type="RefSeq" id="WP_343053975.1">
    <property type="nucleotide sequence ID" value="NZ_JACHWU010000003.1"/>
</dbReference>
<protein>
    <submittedName>
        <fullName evidence="4">Murein DD-endopeptidase MepM/ murein hydrolase activator NlpD</fullName>
    </submittedName>
</protein>
<evidence type="ECO:0000259" key="3">
    <source>
        <dbReference type="Pfam" id="PF01551"/>
    </source>
</evidence>
<gene>
    <name evidence="4" type="ORF">FHS23_003157</name>
</gene>
<keyword evidence="4" id="KW-0378">Hydrolase</keyword>
<feature type="region of interest" description="Disordered" evidence="2">
    <location>
        <begin position="43"/>
        <end position="83"/>
    </location>
</feature>
<dbReference type="EMBL" id="JACHWU010000003">
    <property type="protein sequence ID" value="MBB3052128.1"/>
    <property type="molecule type" value="Genomic_DNA"/>
</dbReference>
<dbReference type="Proteomes" id="UP000550714">
    <property type="component" value="Unassembled WGS sequence"/>
</dbReference>
<dbReference type="InterPro" id="IPR011055">
    <property type="entry name" value="Dup_hybrid_motif"/>
</dbReference>
<keyword evidence="5" id="KW-1185">Reference proteome</keyword>
<dbReference type="PANTHER" id="PTHR21666:SF289">
    <property type="entry name" value="L-ALA--D-GLU ENDOPEPTIDASE"/>
    <property type="match status" value="1"/>
</dbReference>
<keyword evidence="1" id="KW-0732">Signal</keyword>
<dbReference type="Gene3D" id="2.70.70.10">
    <property type="entry name" value="Glucose Permease (Domain IIA)"/>
    <property type="match status" value="1"/>
</dbReference>
<name>A0A839S2W8_9PSEU</name>
<evidence type="ECO:0000256" key="1">
    <source>
        <dbReference type="ARBA" id="ARBA00022729"/>
    </source>
</evidence>
<feature type="domain" description="M23ase beta-sheet core" evidence="3">
    <location>
        <begin position="113"/>
        <end position="207"/>
    </location>
</feature>